<proteinExistence type="predicted"/>
<name>A0A7W4NQI9_9PROT</name>
<dbReference type="RefSeq" id="WP_182999253.1">
    <property type="nucleotide sequence ID" value="NZ_JABEQJ010000038.1"/>
</dbReference>
<evidence type="ECO:0000313" key="2">
    <source>
        <dbReference type="EMBL" id="MBB2162432.1"/>
    </source>
</evidence>
<sequence>MIPPALDPRRGTFSSSDRLADCAEQTGGGVVAANHAGIHRDATAQGYTVLLAPIDFSALSEVRDSPVVLVDFVGAMRRSELAEICIKRVTHEARRLTRHLPRSKGDRQGADVDIAVSYIANAVWTPSSVAPCVGRIAYA</sequence>
<dbReference type="GO" id="GO:0015074">
    <property type="term" value="P:DNA integration"/>
    <property type="evidence" value="ECO:0007669"/>
    <property type="project" value="InterPro"/>
</dbReference>
<dbReference type="Gene3D" id="1.10.443.10">
    <property type="entry name" value="Intergrase catalytic core"/>
    <property type="match status" value="1"/>
</dbReference>
<dbReference type="GO" id="GO:0003677">
    <property type="term" value="F:DNA binding"/>
    <property type="evidence" value="ECO:0007669"/>
    <property type="project" value="InterPro"/>
</dbReference>
<evidence type="ECO:0000256" key="1">
    <source>
        <dbReference type="ARBA" id="ARBA00023172"/>
    </source>
</evidence>
<comment type="caution">
    <text evidence="2">The sequence shown here is derived from an EMBL/GenBank/DDBJ whole genome shotgun (WGS) entry which is preliminary data.</text>
</comment>
<organism evidence="2 3">
    <name type="scientific">Gluconacetobacter sacchari</name>
    <dbReference type="NCBI Taxonomy" id="92759"/>
    <lineage>
        <taxon>Bacteria</taxon>
        <taxon>Pseudomonadati</taxon>
        <taxon>Pseudomonadota</taxon>
        <taxon>Alphaproteobacteria</taxon>
        <taxon>Acetobacterales</taxon>
        <taxon>Acetobacteraceae</taxon>
        <taxon>Gluconacetobacter</taxon>
    </lineage>
</organism>
<accession>A0A7W4NQI9</accession>
<evidence type="ECO:0000313" key="3">
    <source>
        <dbReference type="Proteomes" id="UP000589085"/>
    </source>
</evidence>
<dbReference type="GO" id="GO:0006310">
    <property type="term" value="P:DNA recombination"/>
    <property type="evidence" value="ECO:0007669"/>
    <property type="project" value="UniProtKB-KW"/>
</dbReference>
<dbReference type="AlphaFoldDB" id="A0A7W4NQI9"/>
<protein>
    <submittedName>
        <fullName evidence="2">Uncharacterized protein</fullName>
    </submittedName>
</protein>
<dbReference type="InterPro" id="IPR011010">
    <property type="entry name" value="DNA_brk_join_enz"/>
</dbReference>
<reference evidence="2 3" key="1">
    <citation type="submission" date="2020-04" db="EMBL/GenBank/DDBJ databases">
        <title>Description of novel Gluconacetobacter.</title>
        <authorList>
            <person name="Sombolestani A."/>
        </authorList>
    </citation>
    <scope>NUCLEOTIDE SEQUENCE [LARGE SCALE GENOMIC DNA]</scope>
    <source>
        <strain evidence="2 3">LMG 19747</strain>
    </source>
</reference>
<gene>
    <name evidence="2" type="ORF">HLH48_20135</name>
</gene>
<dbReference type="SUPFAM" id="SSF56349">
    <property type="entry name" value="DNA breaking-rejoining enzymes"/>
    <property type="match status" value="1"/>
</dbReference>
<dbReference type="InterPro" id="IPR013762">
    <property type="entry name" value="Integrase-like_cat_sf"/>
</dbReference>
<dbReference type="Proteomes" id="UP000589085">
    <property type="component" value="Unassembled WGS sequence"/>
</dbReference>
<dbReference type="EMBL" id="JABEQJ010000038">
    <property type="protein sequence ID" value="MBB2162432.1"/>
    <property type="molecule type" value="Genomic_DNA"/>
</dbReference>
<keyword evidence="1" id="KW-0233">DNA recombination</keyword>